<evidence type="ECO:0000313" key="1">
    <source>
        <dbReference type="EMBL" id="KIK60704.1"/>
    </source>
</evidence>
<dbReference type="AlphaFoldDB" id="A0A0D0CDZ6"/>
<dbReference type="Proteomes" id="UP000053593">
    <property type="component" value="Unassembled WGS sequence"/>
</dbReference>
<sequence>MSSPSSNIGTAGQLDAHSHLYHVPTMDVYYDSEMHHLWVYIELPSVPAKNVAVSIGPSPILQQNSIIIWGILLPPSSRVAIQPPISATEEVGSCATGMVFFYLDQQFIINNYNLFTGHMTTPPGSDFCHGTGTSLWQAPTLFS</sequence>
<gene>
    <name evidence="1" type="ORF">GYMLUDRAFT_59416</name>
</gene>
<accession>A0A0D0CDZ6</accession>
<evidence type="ECO:0000313" key="2">
    <source>
        <dbReference type="Proteomes" id="UP000053593"/>
    </source>
</evidence>
<dbReference type="HOGENOM" id="CLU_1806373_0_0_1"/>
<organism evidence="1 2">
    <name type="scientific">Collybiopsis luxurians FD-317 M1</name>
    <dbReference type="NCBI Taxonomy" id="944289"/>
    <lineage>
        <taxon>Eukaryota</taxon>
        <taxon>Fungi</taxon>
        <taxon>Dikarya</taxon>
        <taxon>Basidiomycota</taxon>
        <taxon>Agaricomycotina</taxon>
        <taxon>Agaricomycetes</taxon>
        <taxon>Agaricomycetidae</taxon>
        <taxon>Agaricales</taxon>
        <taxon>Marasmiineae</taxon>
        <taxon>Omphalotaceae</taxon>
        <taxon>Collybiopsis</taxon>
        <taxon>Collybiopsis luxurians</taxon>
    </lineage>
</organism>
<reference evidence="1 2" key="1">
    <citation type="submission" date="2014-04" db="EMBL/GenBank/DDBJ databases">
        <title>Evolutionary Origins and Diversification of the Mycorrhizal Mutualists.</title>
        <authorList>
            <consortium name="DOE Joint Genome Institute"/>
            <consortium name="Mycorrhizal Genomics Consortium"/>
            <person name="Kohler A."/>
            <person name="Kuo A."/>
            <person name="Nagy L.G."/>
            <person name="Floudas D."/>
            <person name="Copeland A."/>
            <person name="Barry K.W."/>
            <person name="Cichocki N."/>
            <person name="Veneault-Fourrey C."/>
            <person name="LaButti K."/>
            <person name="Lindquist E.A."/>
            <person name="Lipzen A."/>
            <person name="Lundell T."/>
            <person name="Morin E."/>
            <person name="Murat C."/>
            <person name="Riley R."/>
            <person name="Ohm R."/>
            <person name="Sun H."/>
            <person name="Tunlid A."/>
            <person name="Henrissat B."/>
            <person name="Grigoriev I.V."/>
            <person name="Hibbett D.S."/>
            <person name="Martin F."/>
        </authorList>
    </citation>
    <scope>NUCLEOTIDE SEQUENCE [LARGE SCALE GENOMIC DNA]</scope>
    <source>
        <strain evidence="1 2">FD-317 M1</strain>
    </source>
</reference>
<dbReference type="EMBL" id="KN834774">
    <property type="protein sequence ID" value="KIK60704.1"/>
    <property type="molecule type" value="Genomic_DNA"/>
</dbReference>
<proteinExistence type="predicted"/>
<protein>
    <submittedName>
        <fullName evidence="1">Uncharacterized protein</fullName>
    </submittedName>
</protein>
<keyword evidence="2" id="KW-1185">Reference proteome</keyword>
<name>A0A0D0CDZ6_9AGAR</name>